<dbReference type="InterPro" id="IPR045144">
    <property type="entry name" value="TAF4"/>
</dbReference>
<dbReference type="Pfam" id="PF05236">
    <property type="entry name" value="TAF4"/>
    <property type="match status" value="1"/>
</dbReference>
<comment type="caution">
    <text evidence="8">The sequence shown here is derived from an EMBL/GenBank/DDBJ whole genome shotgun (WGS) entry which is preliminary data.</text>
</comment>
<dbReference type="SMART" id="SM00549">
    <property type="entry name" value="TAFH"/>
    <property type="match status" value="1"/>
</dbReference>
<dbReference type="GO" id="GO:0006367">
    <property type="term" value="P:transcription initiation at RNA polymerase II promoter"/>
    <property type="evidence" value="ECO:0007669"/>
    <property type="project" value="TreeGrafter"/>
</dbReference>
<name>A0A9P1MTS1_9PELO</name>
<evidence type="ECO:0000313" key="9">
    <source>
        <dbReference type="Proteomes" id="UP001152747"/>
    </source>
</evidence>
<feature type="domain" description="TAFH" evidence="7">
    <location>
        <begin position="101"/>
        <end position="199"/>
    </location>
</feature>
<organism evidence="8 9">
    <name type="scientific">Caenorhabditis angaria</name>
    <dbReference type="NCBI Taxonomy" id="860376"/>
    <lineage>
        <taxon>Eukaryota</taxon>
        <taxon>Metazoa</taxon>
        <taxon>Ecdysozoa</taxon>
        <taxon>Nematoda</taxon>
        <taxon>Chromadorea</taxon>
        <taxon>Rhabditida</taxon>
        <taxon>Rhabditina</taxon>
        <taxon>Rhabditomorpha</taxon>
        <taxon>Rhabditoidea</taxon>
        <taxon>Rhabditidae</taxon>
        <taxon>Peloderinae</taxon>
        <taxon>Caenorhabditis</taxon>
    </lineage>
</organism>
<proteinExistence type="inferred from homology"/>
<evidence type="ECO:0000313" key="8">
    <source>
        <dbReference type="EMBL" id="CAI5439762.1"/>
    </source>
</evidence>
<gene>
    <name evidence="8" type="ORF">CAMP_LOCUS2399</name>
</gene>
<feature type="compositionally biased region" description="Polar residues" evidence="6">
    <location>
        <begin position="244"/>
        <end position="257"/>
    </location>
</feature>
<dbReference type="CDD" id="cd08045">
    <property type="entry name" value="HFD_TAF4"/>
    <property type="match status" value="1"/>
</dbReference>
<sequence length="488" mass="54125">MSAPRFRLVQGPAIGERAANNSTPTSNPASPPENAPRIPQIVPNVASPVAQMRPSPGPPPQQQIPQYQPPPVQQMQQIQPQVQQIPHQQIQQPQPQPQDIPPTVSKCVRFLKTLINLAEHPNSENSTKSEVVKNLITQVIYTDLSAEEFTTRLQAALQSQAQPHLLPFLQNTVPALRHSVRTGGLRIEGISPPPGFVYTNPNQPPQIPQPQPQQPSQNPQLLSHLQKPPTLAPAPLAPPPPPSSQNLGPAQIPSTSGPPELSAENSSNENPPPQNQRVLQEPGNKHSCLNPQEIMNRITARIRESCMVEEEALSLISDATEYNLREIITQLAAIAEHRTESTSQNFKSNNNYTPIDDTKRQLRFLEEVDRQEEELRESREKETLIRMSKSKNIGKETIEKAKEMQRADAEAKRNRDANSAAIAALANNKTVQNKWDSSGPNPTASQKTRTIRVNTRDLHLVVNNDNRFYGTFLREKLAYGGPSLDPTI</sequence>
<dbReference type="GO" id="GO:0005669">
    <property type="term" value="C:transcription factor TFIID complex"/>
    <property type="evidence" value="ECO:0007669"/>
    <property type="project" value="InterPro"/>
</dbReference>
<dbReference type="GO" id="GO:0016251">
    <property type="term" value="F:RNA polymerase II general transcription initiation factor activity"/>
    <property type="evidence" value="ECO:0007669"/>
    <property type="project" value="TreeGrafter"/>
</dbReference>
<evidence type="ECO:0000259" key="7">
    <source>
        <dbReference type="PROSITE" id="PS51119"/>
    </source>
</evidence>
<keyword evidence="9" id="KW-1185">Reference proteome</keyword>
<evidence type="ECO:0000256" key="4">
    <source>
        <dbReference type="ARBA" id="ARBA00023163"/>
    </source>
</evidence>
<dbReference type="PANTHER" id="PTHR15138">
    <property type="entry name" value="TRANSCRIPTION INITIATION FACTOR TFIID SUBUNIT 4"/>
    <property type="match status" value="1"/>
</dbReference>
<protein>
    <recommendedName>
        <fullName evidence="7">TAFH domain-containing protein</fullName>
    </recommendedName>
</protein>
<feature type="compositionally biased region" description="Pro residues" evidence="6">
    <location>
        <begin position="55"/>
        <end position="69"/>
    </location>
</feature>
<dbReference type="EMBL" id="CANHGI010000001">
    <property type="protein sequence ID" value="CAI5439762.1"/>
    <property type="molecule type" value="Genomic_DNA"/>
</dbReference>
<accession>A0A9P1MTS1</accession>
<feature type="compositionally biased region" description="Pro residues" evidence="6">
    <location>
        <begin position="230"/>
        <end position="243"/>
    </location>
</feature>
<evidence type="ECO:0000256" key="5">
    <source>
        <dbReference type="ARBA" id="ARBA00023242"/>
    </source>
</evidence>
<dbReference type="AlphaFoldDB" id="A0A9P1MTS1"/>
<dbReference type="PROSITE" id="PS51119">
    <property type="entry name" value="TAFH"/>
    <property type="match status" value="1"/>
</dbReference>
<feature type="region of interest" description="Disordered" evidence="6">
    <location>
        <begin position="185"/>
        <end position="290"/>
    </location>
</feature>
<feature type="compositionally biased region" description="Low complexity" evidence="6">
    <location>
        <begin position="258"/>
        <end position="269"/>
    </location>
</feature>
<comment type="subcellular location">
    <subcellularLocation>
        <location evidence="1">Nucleus</location>
    </subcellularLocation>
</comment>
<feature type="compositionally biased region" description="Pro residues" evidence="6">
    <location>
        <begin position="202"/>
        <end position="213"/>
    </location>
</feature>
<dbReference type="Proteomes" id="UP001152747">
    <property type="component" value="Unassembled WGS sequence"/>
</dbReference>
<dbReference type="InterPro" id="IPR037249">
    <property type="entry name" value="TAFH/NHR1_dom_sf"/>
</dbReference>
<feature type="region of interest" description="Disordered" evidence="6">
    <location>
        <begin position="1"/>
        <end position="69"/>
    </location>
</feature>
<dbReference type="Gene3D" id="1.20.120.1110">
    <property type="entry name" value="TAFH/NHR1 domain"/>
    <property type="match status" value="1"/>
</dbReference>
<dbReference type="Pfam" id="PF07531">
    <property type="entry name" value="TAFH"/>
    <property type="match status" value="1"/>
</dbReference>
<dbReference type="GO" id="GO:0003677">
    <property type="term" value="F:DNA binding"/>
    <property type="evidence" value="ECO:0007669"/>
    <property type="project" value="TreeGrafter"/>
</dbReference>
<evidence type="ECO:0000256" key="6">
    <source>
        <dbReference type="SAM" id="MobiDB-lite"/>
    </source>
</evidence>
<evidence type="ECO:0000256" key="3">
    <source>
        <dbReference type="ARBA" id="ARBA00023015"/>
    </source>
</evidence>
<comment type="similarity">
    <text evidence="2">Belongs to the TAF4 family.</text>
</comment>
<feature type="compositionally biased region" description="Low complexity" evidence="6">
    <location>
        <begin position="18"/>
        <end position="28"/>
    </location>
</feature>
<dbReference type="OrthoDB" id="21060at2759"/>
<evidence type="ECO:0000256" key="2">
    <source>
        <dbReference type="ARBA" id="ARBA00006178"/>
    </source>
</evidence>
<keyword evidence="4" id="KW-0804">Transcription</keyword>
<dbReference type="InterPro" id="IPR003894">
    <property type="entry name" value="TAFH_NHR1"/>
</dbReference>
<evidence type="ECO:0000256" key="1">
    <source>
        <dbReference type="ARBA" id="ARBA00004123"/>
    </source>
</evidence>
<dbReference type="InterPro" id="IPR007900">
    <property type="entry name" value="TAF4_C"/>
</dbReference>
<dbReference type="SUPFAM" id="SSF158553">
    <property type="entry name" value="TAFH domain-like"/>
    <property type="match status" value="1"/>
</dbReference>
<dbReference type="PANTHER" id="PTHR15138:SF14">
    <property type="entry name" value="TRANSCRIPTION INITIATION FACTOR TFIID SUBUNIT 4"/>
    <property type="match status" value="1"/>
</dbReference>
<reference evidence="8" key="1">
    <citation type="submission" date="2022-11" db="EMBL/GenBank/DDBJ databases">
        <authorList>
            <person name="Kikuchi T."/>
        </authorList>
    </citation>
    <scope>NUCLEOTIDE SEQUENCE</scope>
    <source>
        <strain evidence="8">PS1010</strain>
    </source>
</reference>
<keyword evidence="3" id="KW-0805">Transcription regulation</keyword>
<keyword evidence="5" id="KW-0539">Nucleus</keyword>